<evidence type="ECO:0000256" key="5">
    <source>
        <dbReference type="SAM" id="Phobius"/>
    </source>
</evidence>
<keyword evidence="5" id="KW-0812">Transmembrane</keyword>
<feature type="transmembrane region" description="Helical" evidence="5">
    <location>
        <begin position="30"/>
        <end position="50"/>
    </location>
</feature>
<keyword evidence="5" id="KW-1133">Transmembrane helix</keyword>
<dbReference type="SUPFAM" id="SSF46626">
    <property type="entry name" value="Cytochrome c"/>
    <property type="match status" value="1"/>
</dbReference>
<dbReference type="NCBIfam" id="TIGR02603">
    <property type="entry name" value="CxxCH_TIGR02603"/>
    <property type="match status" value="1"/>
</dbReference>
<dbReference type="GO" id="GO:0009055">
    <property type="term" value="F:electron transfer activity"/>
    <property type="evidence" value="ECO:0007669"/>
    <property type="project" value="InterPro"/>
</dbReference>
<dbReference type="InterPro" id="IPR009056">
    <property type="entry name" value="Cyt_c-like_dom"/>
</dbReference>
<protein>
    <recommendedName>
        <fullName evidence="6">Cytochrome c domain-containing protein</fullName>
    </recommendedName>
</protein>
<keyword evidence="1 4" id="KW-0349">Heme</keyword>
<dbReference type="Pfam" id="PF23500">
    <property type="entry name" value="DUF7133"/>
    <property type="match status" value="2"/>
</dbReference>
<sequence length="1186" mass="129129">MMMSRYLFRTDATAIGVTNPPRNFLMARKFVMATAAWIVSVIAISSTLYAQRDLTDIPQPDPVAESEVMRVDESAAVNLYAADPQIRKPIQMNFDASGALWVATSEVYPQVKPGEFADDKIVVLRDTDGDGEIDQSTTFADGLLIPTGVVPDGEHAAYVADSTQLLHFEDTDGDGRADKRRVIFSGFGTEDTHHLLHTLRWGPDGCLYFNQSIYIHSHIDTAYGTRHLEGGGIWRYRPSTGRLEVFCKGFINPWGHVFDENGESLVTDGAYFDGINFAFPDAVFVTSPGATRWLSGLNPGSPKHCGLAILSGTHVPSQWHGNLVTNDFRSHRVCRFDVTPSLSGFRSQQQPEIITTSHVAFRPIDVRMGPDGAIYVADWYNPIIQHGEVDFRDERRDRKHGRIWRVAFPGRPLDPWPEFSKQSTAALCGLLEDPSLDVRQFAREELWRRAASDSSGVLAAIRAWRDSDSAGPTLAGRALEVLWMNEVVSEVNLDDAKIAVRTNSESKSRGLAAVLRSVWRSRENVAADSDVMRAITEMVFAQANATDPRTRLEVAIVAGQAAGSAGQALGRDALSAVVNVAGQPIDSNLDFAIWQSLRALDAVDPSTSILQQIDWDSKQSELATAVLAIANPRAAKVGLEMLQRDDINHVAVNELFLAVTKAGDSNQLGQLLNLLTHNPPSSLSHEWMRALLERTKADATVPVDANQAIAKAVADVETFASNPDWCTVVCQAVSLWKLSDAETALLEALPKTTAETRTALIQAIGSFASDKAKQTIDELLRADDMETRVAATRAIAAHRPQASFSAVIELVKRSETREQGASIVAELAKRKGLPEALAVELGKHSLDADAASQLLRHLRSRGGHTGLEEAIRRSGKLEDLAWKLTPEFSAETLALAKQGSPSNGERIYRREKLQCIECHAIGTAGGLVGPNLISIGGSSQPDYILESLIAPNAKLKEGYTTTQFLTDDGRVISGIVLTKNDKAVQVRLADGTVTSIVVDSIEEESPGKSLMPEGLLDNLTQGELADLVAFLSVLGRSAEFTVSTQPILRNVETLIYSDEANHKINRTSTDAVASGDAVMKWRPLTSHVDGTFWVDEMDAFKQHQNTPSTSFVRFQVNVLSDGAMKIELPGEAMKAWLDGKPTPVAALRTAKLTQGTHTIVLSIDRTLQTAPFTIALSENVGAVQAP</sequence>
<name>A0A5C6CNQ6_9BACT</name>
<evidence type="ECO:0000256" key="4">
    <source>
        <dbReference type="PROSITE-ProRule" id="PRU00433"/>
    </source>
</evidence>
<keyword evidence="8" id="KW-1185">Reference proteome</keyword>
<dbReference type="InterPro" id="IPR011989">
    <property type="entry name" value="ARM-like"/>
</dbReference>
<dbReference type="GO" id="GO:0046872">
    <property type="term" value="F:metal ion binding"/>
    <property type="evidence" value="ECO:0007669"/>
    <property type="project" value="UniProtKB-KW"/>
</dbReference>
<dbReference type="SUPFAM" id="SSF63829">
    <property type="entry name" value="Calcium-dependent phosphotriesterase"/>
    <property type="match status" value="1"/>
</dbReference>
<dbReference type="InterPro" id="IPR011042">
    <property type="entry name" value="6-blade_b-propeller_TolB-like"/>
</dbReference>
<dbReference type="Gene3D" id="1.25.10.10">
    <property type="entry name" value="Leucine-rich Repeat Variant"/>
    <property type="match status" value="1"/>
</dbReference>
<proteinExistence type="predicted"/>
<evidence type="ECO:0000313" key="8">
    <source>
        <dbReference type="Proteomes" id="UP000316304"/>
    </source>
</evidence>
<evidence type="ECO:0000259" key="6">
    <source>
        <dbReference type="PROSITE" id="PS51007"/>
    </source>
</evidence>
<gene>
    <name evidence="7" type="ORF">Pla52o_00120</name>
</gene>
<evidence type="ECO:0000256" key="2">
    <source>
        <dbReference type="ARBA" id="ARBA00022723"/>
    </source>
</evidence>
<reference evidence="7 8" key="1">
    <citation type="submission" date="2019-02" db="EMBL/GenBank/DDBJ databases">
        <title>Deep-cultivation of Planctomycetes and their phenomic and genomic characterization uncovers novel biology.</title>
        <authorList>
            <person name="Wiegand S."/>
            <person name="Jogler M."/>
            <person name="Boedeker C."/>
            <person name="Pinto D."/>
            <person name="Vollmers J."/>
            <person name="Rivas-Marin E."/>
            <person name="Kohn T."/>
            <person name="Peeters S.H."/>
            <person name="Heuer A."/>
            <person name="Rast P."/>
            <person name="Oberbeckmann S."/>
            <person name="Bunk B."/>
            <person name="Jeske O."/>
            <person name="Meyerdierks A."/>
            <person name="Storesund J.E."/>
            <person name="Kallscheuer N."/>
            <person name="Luecker S."/>
            <person name="Lage O.M."/>
            <person name="Pohl T."/>
            <person name="Merkel B.J."/>
            <person name="Hornburger P."/>
            <person name="Mueller R.-W."/>
            <person name="Bruemmer F."/>
            <person name="Labrenz M."/>
            <person name="Spormann A.M."/>
            <person name="Op Den Camp H."/>
            <person name="Overmann J."/>
            <person name="Amann R."/>
            <person name="Jetten M.S.M."/>
            <person name="Mascher T."/>
            <person name="Medema M.H."/>
            <person name="Devos D.P."/>
            <person name="Kaster A.-K."/>
            <person name="Ovreas L."/>
            <person name="Rohde M."/>
            <person name="Galperin M.Y."/>
            <person name="Jogler C."/>
        </authorList>
    </citation>
    <scope>NUCLEOTIDE SEQUENCE [LARGE SCALE GENOMIC DNA]</scope>
    <source>
        <strain evidence="7 8">Pla52o</strain>
    </source>
</reference>
<dbReference type="InterPro" id="IPR055557">
    <property type="entry name" value="DUF7133"/>
</dbReference>
<dbReference type="PANTHER" id="PTHR33546">
    <property type="entry name" value="LARGE, MULTIFUNCTIONAL SECRETED PROTEIN-RELATED"/>
    <property type="match status" value="1"/>
</dbReference>
<evidence type="ECO:0000256" key="3">
    <source>
        <dbReference type="ARBA" id="ARBA00023004"/>
    </source>
</evidence>
<dbReference type="InterPro" id="IPR036909">
    <property type="entry name" value="Cyt_c-like_dom_sf"/>
</dbReference>
<evidence type="ECO:0000313" key="7">
    <source>
        <dbReference type="EMBL" id="TWU26160.1"/>
    </source>
</evidence>
<dbReference type="PROSITE" id="PS51007">
    <property type="entry name" value="CYTC"/>
    <property type="match status" value="1"/>
</dbReference>
<dbReference type="EMBL" id="SJPT01000001">
    <property type="protein sequence ID" value="TWU26160.1"/>
    <property type="molecule type" value="Genomic_DNA"/>
</dbReference>
<dbReference type="SUPFAM" id="SSF48371">
    <property type="entry name" value="ARM repeat"/>
    <property type="match status" value="1"/>
</dbReference>
<dbReference type="Gene3D" id="1.10.760.10">
    <property type="entry name" value="Cytochrome c-like domain"/>
    <property type="match status" value="1"/>
</dbReference>
<keyword evidence="3 4" id="KW-0408">Iron</keyword>
<dbReference type="GO" id="GO:0020037">
    <property type="term" value="F:heme binding"/>
    <property type="evidence" value="ECO:0007669"/>
    <property type="project" value="InterPro"/>
</dbReference>
<keyword evidence="5" id="KW-0472">Membrane</keyword>
<dbReference type="InterPro" id="IPR013427">
    <property type="entry name" value="Haem-bd_dom_put"/>
</dbReference>
<keyword evidence="2 4" id="KW-0479">Metal-binding</keyword>
<dbReference type="InterPro" id="IPR013428">
    <property type="entry name" value="Membrane-bound_put_N"/>
</dbReference>
<feature type="domain" description="Cytochrome c" evidence="6">
    <location>
        <begin position="899"/>
        <end position="1035"/>
    </location>
</feature>
<evidence type="ECO:0000256" key="1">
    <source>
        <dbReference type="ARBA" id="ARBA00022617"/>
    </source>
</evidence>
<dbReference type="Proteomes" id="UP000316304">
    <property type="component" value="Unassembled WGS sequence"/>
</dbReference>
<dbReference type="NCBIfam" id="TIGR02604">
    <property type="entry name" value="Piru_Ver_Nterm"/>
    <property type="match status" value="1"/>
</dbReference>
<dbReference type="Gene3D" id="2.120.10.30">
    <property type="entry name" value="TolB, C-terminal domain"/>
    <property type="match status" value="1"/>
</dbReference>
<dbReference type="PANTHER" id="PTHR33546:SF1">
    <property type="entry name" value="LARGE, MULTIFUNCTIONAL SECRETED PROTEIN"/>
    <property type="match status" value="1"/>
</dbReference>
<organism evidence="7 8">
    <name type="scientific">Novipirellula galeiformis</name>
    <dbReference type="NCBI Taxonomy" id="2528004"/>
    <lineage>
        <taxon>Bacteria</taxon>
        <taxon>Pseudomonadati</taxon>
        <taxon>Planctomycetota</taxon>
        <taxon>Planctomycetia</taxon>
        <taxon>Pirellulales</taxon>
        <taxon>Pirellulaceae</taxon>
        <taxon>Novipirellula</taxon>
    </lineage>
</organism>
<dbReference type="InterPro" id="IPR016024">
    <property type="entry name" value="ARM-type_fold"/>
</dbReference>
<accession>A0A5C6CNQ6</accession>
<dbReference type="AlphaFoldDB" id="A0A5C6CNQ6"/>
<comment type="caution">
    <text evidence="7">The sequence shown here is derived from an EMBL/GenBank/DDBJ whole genome shotgun (WGS) entry which is preliminary data.</text>
</comment>